<keyword evidence="4" id="KW-0238">DNA-binding</keyword>
<keyword evidence="5" id="KW-0804">Transcription</keyword>
<dbReference type="PROSITE" id="PS50863">
    <property type="entry name" value="B3"/>
    <property type="match status" value="2"/>
</dbReference>
<dbReference type="GO" id="GO:0003677">
    <property type="term" value="F:DNA binding"/>
    <property type="evidence" value="ECO:0007669"/>
    <property type="project" value="UniProtKB-KW"/>
</dbReference>
<evidence type="ECO:0000256" key="1">
    <source>
        <dbReference type="ARBA" id="ARBA00004123"/>
    </source>
</evidence>
<evidence type="ECO:0000256" key="5">
    <source>
        <dbReference type="ARBA" id="ARBA00023163"/>
    </source>
</evidence>
<name>A0AAE1JID4_9FABA</name>
<keyword evidence="3" id="KW-0805">Transcription regulation</keyword>
<dbReference type="GO" id="GO:0005634">
    <property type="term" value="C:nucleus"/>
    <property type="evidence" value="ECO:0007669"/>
    <property type="project" value="UniProtKB-SubCell"/>
</dbReference>
<evidence type="ECO:0000259" key="8">
    <source>
        <dbReference type="PROSITE" id="PS50863"/>
    </source>
</evidence>
<feature type="domain" description="TF-B3" evidence="8">
    <location>
        <begin position="192"/>
        <end position="289"/>
    </location>
</feature>
<evidence type="ECO:0000313" key="9">
    <source>
        <dbReference type="EMBL" id="KAK4271050.1"/>
    </source>
</evidence>
<evidence type="ECO:0000313" key="10">
    <source>
        <dbReference type="Proteomes" id="UP001293593"/>
    </source>
</evidence>
<dbReference type="InterPro" id="IPR003340">
    <property type="entry name" value="B3_DNA-bd"/>
</dbReference>
<protein>
    <recommendedName>
        <fullName evidence="8">TF-B3 domain-containing protein</fullName>
    </recommendedName>
</protein>
<reference evidence="9" key="1">
    <citation type="submission" date="2023-10" db="EMBL/GenBank/DDBJ databases">
        <title>Chromosome-level genome of the transformable northern wattle, Acacia crassicarpa.</title>
        <authorList>
            <person name="Massaro I."/>
            <person name="Sinha N.R."/>
            <person name="Poethig S."/>
            <person name="Leichty A.R."/>
        </authorList>
    </citation>
    <scope>NUCLEOTIDE SEQUENCE</scope>
    <source>
        <strain evidence="9">Acra3RX</strain>
        <tissue evidence="9">Leaf</tissue>
    </source>
</reference>
<dbReference type="PANTHER" id="PTHR31674:SF62">
    <property type="entry name" value="B3 DOMAIN-CONTAINING PROTEIN REM14-RELATED"/>
    <property type="match status" value="1"/>
</dbReference>
<dbReference type="EMBL" id="JAWXYG010000005">
    <property type="protein sequence ID" value="KAK4271050.1"/>
    <property type="molecule type" value="Genomic_DNA"/>
</dbReference>
<feature type="domain" description="TF-B3" evidence="8">
    <location>
        <begin position="2"/>
        <end position="98"/>
    </location>
</feature>
<keyword evidence="6" id="KW-0539">Nucleus</keyword>
<dbReference type="Proteomes" id="UP001293593">
    <property type="component" value="Unassembled WGS sequence"/>
</dbReference>
<dbReference type="PANTHER" id="PTHR31674">
    <property type="entry name" value="B3 DOMAIN-CONTAINING PROTEIN REM-LIKE 3-RELATED"/>
    <property type="match status" value="1"/>
</dbReference>
<feature type="compositionally biased region" description="Basic and acidic residues" evidence="7">
    <location>
        <begin position="137"/>
        <end position="154"/>
    </location>
</feature>
<comment type="caution">
    <text evidence="9">The sequence shown here is derived from an EMBL/GenBank/DDBJ whole genome shotgun (WGS) entry which is preliminary data.</text>
</comment>
<dbReference type="CDD" id="cd10017">
    <property type="entry name" value="B3_DNA"/>
    <property type="match status" value="2"/>
</dbReference>
<keyword evidence="10" id="KW-1185">Reference proteome</keyword>
<dbReference type="InterPro" id="IPR039218">
    <property type="entry name" value="REM_fam"/>
</dbReference>
<feature type="compositionally biased region" description="Acidic residues" evidence="7">
    <location>
        <begin position="155"/>
        <end position="167"/>
    </location>
</feature>
<dbReference type="AlphaFoldDB" id="A0AAE1JID4"/>
<proteinExistence type="predicted"/>
<evidence type="ECO:0000256" key="4">
    <source>
        <dbReference type="ARBA" id="ARBA00023125"/>
    </source>
</evidence>
<gene>
    <name evidence="9" type="ORF">QN277_019799</name>
</gene>
<dbReference type="Pfam" id="PF02362">
    <property type="entry name" value="B3"/>
    <property type="match status" value="2"/>
</dbReference>
<evidence type="ECO:0000256" key="3">
    <source>
        <dbReference type="ARBA" id="ARBA00023015"/>
    </source>
</evidence>
<evidence type="ECO:0000256" key="7">
    <source>
        <dbReference type="SAM" id="MobiDB-lite"/>
    </source>
</evidence>
<evidence type="ECO:0000256" key="2">
    <source>
        <dbReference type="ARBA" id="ARBA00022737"/>
    </source>
</evidence>
<comment type="subcellular location">
    <subcellularLocation>
        <location evidence="1">Nucleus</location>
    </subcellularLocation>
</comment>
<accession>A0AAE1JID4</accession>
<evidence type="ECO:0000256" key="6">
    <source>
        <dbReference type="ARBA" id="ARBA00023242"/>
    </source>
</evidence>
<dbReference type="InterPro" id="IPR015300">
    <property type="entry name" value="DNA-bd_pseudobarrel_sf"/>
</dbReference>
<dbReference type="Gene3D" id="2.40.330.10">
    <property type="entry name" value="DNA-binding pseudobarrel domain"/>
    <property type="match status" value="2"/>
</dbReference>
<organism evidence="9 10">
    <name type="scientific">Acacia crassicarpa</name>
    <name type="common">northern wattle</name>
    <dbReference type="NCBI Taxonomy" id="499986"/>
    <lineage>
        <taxon>Eukaryota</taxon>
        <taxon>Viridiplantae</taxon>
        <taxon>Streptophyta</taxon>
        <taxon>Embryophyta</taxon>
        <taxon>Tracheophyta</taxon>
        <taxon>Spermatophyta</taxon>
        <taxon>Magnoliopsida</taxon>
        <taxon>eudicotyledons</taxon>
        <taxon>Gunneridae</taxon>
        <taxon>Pentapetalae</taxon>
        <taxon>rosids</taxon>
        <taxon>fabids</taxon>
        <taxon>Fabales</taxon>
        <taxon>Fabaceae</taxon>
        <taxon>Caesalpinioideae</taxon>
        <taxon>mimosoid clade</taxon>
        <taxon>Acacieae</taxon>
        <taxon>Acacia</taxon>
    </lineage>
</organism>
<dbReference type="SUPFAM" id="SSF101936">
    <property type="entry name" value="DNA-binding pseudobarrel domain"/>
    <property type="match status" value="2"/>
</dbReference>
<dbReference type="SMART" id="SM01019">
    <property type="entry name" value="B3"/>
    <property type="match status" value="2"/>
</dbReference>
<keyword evidence="2" id="KW-0677">Repeat</keyword>
<feature type="region of interest" description="Disordered" evidence="7">
    <location>
        <begin position="112"/>
        <end position="171"/>
    </location>
</feature>
<sequence length="289" mass="33457">MSRYFVKFLIGEWKTTLRIPQLFVFSFSLTPKAVTLINASSKNLWTVDMEQVEEDPTELYFKKGWSKFVKDNALMADDCLIFKFDGDSTFKVVICGKSSCDKMLESRVRTQVNQKKYHKQGHNNNEKRASSTQDCGENQKGKDLIHEISDKTWDEKEEGEEVNDEFGDINSEPHDAIMNIGEGSSLAIIPSFRIKLNAVSKNGKGAVCIPTDFFRKYMRKEKHEVEMETVEGVWKVASLPHLKRSRMFARFTRGWSEFARQNRLQAGETLRFRMIRRGHCPKFTVSKEQ</sequence>